<keyword evidence="2" id="KW-1185">Reference proteome</keyword>
<dbReference type="EMBL" id="JAHUTI010002321">
    <property type="protein sequence ID" value="MED6233344.1"/>
    <property type="molecule type" value="Genomic_DNA"/>
</dbReference>
<evidence type="ECO:0000313" key="1">
    <source>
        <dbReference type="EMBL" id="MED6233344.1"/>
    </source>
</evidence>
<dbReference type="Proteomes" id="UP001345963">
    <property type="component" value="Unassembled WGS sequence"/>
</dbReference>
<accession>A0ABU7A5H3</accession>
<proteinExistence type="predicted"/>
<reference evidence="1 2" key="1">
    <citation type="submission" date="2021-07" db="EMBL/GenBank/DDBJ databases">
        <authorList>
            <person name="Palmer J.M."/>
        </authorList>
    </citation>
    <scope>NUCLEOTIDE SEQUENCE [LARGE SCALE GENOMIC DNA]</scope>
    <source>
        <strain evidence="1 2">AT_MEX2019</strain>
        <tissue evidence="1">Muscle</tissue>
    </source>
</reference>
<evidence type="ECO:0000313" key="2">
    <source>
        <dbReference type="Proteomes" id="UP001345963"/>
    </source>
</evidence>
<organism evidence="1 2">
    <name type="scientific">Ataeniobius toweri</name>
    <dbReference type="NCBI Taxonomy" id="208326"/>
    <lineage>
        <taxon>Eukaryota</taxon>
        <taxon>Metazoa</taxon>
        <taxon>Chordata</taxon>
        <taxon>Craniata</taxon>
        <taxon>Vertebrata</taxon>
        <taxon>Euteleostomi</taxon>
        <taxon>Actinopterygii</taxon>
        <taxon>Neopterygii</taxon>
        <taxon>Teleostei</taxon>
        <taxon>Neoteleostei</taxon>
        <taxon>Acanthomorphata</taxon>
        <taxon>Ovalentaria</taxon>
        <taxon>Atherinomorphae</taxon>
        <taxon>Cyprinodontiformes</taxon>
        <taxon>Goodeidae</taxon>
        <taxon>Ataeniobius</taxon>
    </lineage>
</organism>
<sequence>MVCSVIVQKNSLNNDNDTGHGLVSSIRVCKDLEMFWFQIVHISKVESSFNELRGRSLHLFAAWSNAALHLYYLLGTAGQLAERKIQRKNKYGCLPPCIIPMKEAGYGLDWCFF</sequence>
<name>A0ABU7A5H3_9TELE</name>
<gene>
    <name evidence="1" type="ORF">ATANTOWER_010466</name>
</gene>
<protein>
    <submittedName>
        <fullName evidence="1">Uncharacterized protein</fullName>
    </submittedName>
</protein>
<comment type="caution">
    <text evidence="1">The sequence shown here is derived from an EMBL/GenBank/DDBJ whole genome shotgun (WGS) entry which is preliminary data.</text>
</comment>